<gene>
    <name evidence="3" type="ORF">GCM10011314_21960</name>
</gene>
<evidence type="ECO:0000313" key="4">
    <source>
        <dbReference type="Proteomes" id="UP000628079"/>
    </source>
</evidence>
<feature type="compositionally biased region" description="Basic and acidic residues" evidence="1">
    <location>
        <begin position="45"/>
        <end position="55"/>
    </location>
</feature>
<organism evidence="3 4">
    <name type="scientific">Knoellia flava</name>
    <dbReference type="NCBI Taxonomy" id="913969"/>
    <lineage>
        <taxon>Bacteria</taxon>
        <taxon>Bacillati</taxon>
        <taxon>Actinomycetota</taxon>
        <taxon>Actinomycetes</taxon>
        <taxon>Micrococcales</taxon>
        <taxon>Intrasporangiaceae</taxon>
        <taxon>Knoellia</taxon>
    </lineage>
</organism>
<feature type="compositionally biased region" description="Basic and acidic residues" evidence="1">
    <location>
        <begin position="103"/>
        <end position="121"/>
    </location>
</feature>
<dbReference type="Pfam" id="PF09557">
    <property type="entry name" value="DUF2382"/>
    <property type="match status" value="1"/>
</dbReference>
<dbReference type="AlphaFoldDB" id="A0A8H9KSY1"/>
<evidence type="ECO:0000256" key="1">
    <source>
        <dbReference type="SAM" id="MobiDB-lite"/>
    </source>
</evidence>
<dbReference type="PANTHER" id="PTHR38463:SF1">
    <property type="entry name" value="STRESS RESPONSE PROTEIN YSNF"/>
    <property type="match status" value="1"/>
</dbReference>
<reference evidence="3" key="1">
    <citation type="journal article" date="2014" name="Int. J. Syst. Evol. Microbiol.">
        <title>Complete genome sequence of Corynebacterium casei LMG S-19264T (=DSM 44701T), isolated from a smear-ripened cheese.</title>
        <authorList>
            <consortium name="US DOE Joint Genome Institute (JGI-PGF)"/>
            <person name="Walter F."/>
            <person name="Albersmeier A."/>
            <person name="Kalinowski J."/>
            <person name="Ruckert C."/>
        </authorList>
    </citation>
    <scope>NUCLEOTIDE SEQUENCE</scope>
    <source>
        <strain evidence="3">CGMCC 1.10749</strain>
    </source>
</reference>
<sequence>MTYPQLKDGNERREAGRARLRKYVTTEEQQVTVPVTREEVRVEREPITEANRDEAMSGPDISEEEHEVTLHEERPVVATEAVPVEQVRLEKEQVTEQEQVSGEVRKEHIETDGVEQSDRDR</sequence>
<dbReference type="InterPro" id="IPR052967">
    <property type="entry name" value="Stress_Response_Assoc"/>
</dbReference>
<feature type="domain" description="DUF2382" evidence="2">
    <location>
        <begin position="6"/>
        <end position="110"/>
    </location>
</feature>
<comment type="caution">
    <text evidence="3">The sequence shown here is derived from an EMBL/GenBank/DDBJ whole genome shotgun (WGS) entry which is preliminary data.</text>
</comment>
<reference evidence="3" key="2">
    <citation type="submission" date="2020-09" db="EMBL/GenBank/DDBJ databases">
        <authorList>
            <person name="Sun Q."/>
            <person name="Zhou Y."/>
        </authorList>
    </citation>
    <scope>NUCLEOTIDE SEQUENCE</scope>
    <source>
        <strain evidence="3">CGMCC 1.10749</strain>
    </source>
</reference>
<dbReference type="PANTHER" id="PTHR38463">
    <property type="entry name" value="STRESS RESPONSE PROTEIN YSNF"/>
    <property type="match status" value="1"/>
</dbReference>
<proteinExistence type="predicted"/>
<name>A0A8H9KSY1_9MICO</name>
<evidence type="ECO:0000313" key="3">
    <source>
        <dbReference type="EMBL" id="GGB81976.1"/>
    </source>
</evidence>
<feature type="region of interest" description="Disordered" evidence="1">
    <location>
        <begin position="90"/>
        <end position="121"/>
    </location>
</feature>
<feature type="region of interest" description="Disordered" evidence="1">
    <location>
        <begin position="45"/>
        <end position="72"/>
    </location>
</feature>
<evidence type="ECO:0000259" key="2">
    <source>
        <dbReference type="Pfam" id="PF09557"/>
    </source>
</evidence>
<dbReference type="InterPro" id="IPR019060">
    <property type="entry name" value="DUF2382"/>
</dbReference>
<protein>
    <recommendedName>
        <fullName evidence="2">DUF2382 domain-containing protein</fullName>
    </recommendedName>
</protein>
<accession>A0A8H9KSY1</accession>
<dbReference type="Proteomes" id="UP000628079">
    <property type="component" value="Unassembled WGS sequence"/>
</dbReference>
<dbReference type="EMBL" id="BMEA01000002">
    <property type="protein sequence ID" value="GGB81976.1"/>
    <property type="molecule type" value="Genomic_DNA"/>
</dbReference>